<dbReference type="InterPro" id="IPR001680">
    <property type="entry name" value="WD40_rpt"/>
</dbReference>
<evidence type="ECO:0000256" key="3">
    <source>
        <dbReference type="ARBA" id="ARBA00004623"/>
    </source>
</evidence>
<dbReference type="GO" id="GO:0006914">
    <property type="term" value="P:autophagy"/>
    <property type="evidence" value="ECO:0007669"/>
    <property type="project" value="UniProtKB-KW"/>
</dbReference>
<sequence length="412" mass="45080">MNLGDKSNNEILFLNFNQDFSCVSIGTERGYRIYNCDPFGKCYSKQAGGTGIVEMLFCTSLVALVGAGEHPAFSPRQLQIINTKRQTTICELSFPTAILAVKMNRRRLIVVLEEQIFLYDISNMKLLHTIDTNPNPQAICALSPSSENCFIAYPARSSMSPFSPSSGSSNPSYVSGDVELFDALGPQTTNIVQAHKSAVSCISMNSEGTLLATASEKGTVIRIFSTLDATKVYQFRRGTSHAKIYSMSFNLVSSLLCVSSDTETVHIFKLSTNGSPTMNGNGYGNVYNDQSQQQHQQQQQDKDSRGRSSSMGQILRRSSMHLGRNIAGSVGSYLPDVLTEIWEPTRDFASLKLPSAGVRSLVALSSTTPQVMVVTSEGFFYQYNIDLESGGECVLLKQYSLLEPTDDSLGVE</sequence>
<accession>A0A0C9M7E9</accession>
<evidence type="ECO:0000256" key="9">
    <source>
        <dbReference type="ARBA" id="ARBA00022927"/>
    </source>
</evidence>
<dbReference type="Pfam" id="PF21032">
    <property type="entry name" value="PROPPIN"/>
    <property type="match status" value="2"/>
</dbReference>
<evidence type="ECO:0000256" key="12">
    <source>
        <dbReference type="ARBA" id="ARBA00025740"/>
    </source>
</evidence>
<dbReference type="GO" id="GO:0005774">
    <property type="term" value="C:vacuolar membrane"/>
    <property type="evidence" value="ECO:0007669"/>
    <property type="project" value="UniProtKB-SubCell"/>
</dbReference>
<keyword evidence="8" id="KW-0967">Endosome</keyword>
<dbReference type="GO" id="GO:0034045">
    <property type="term" value="C:phagophore assembly site membrane"/>
    <property type="evidence" value="ECO:0007669"/>
    <property type="project" value="UniProtKB-SubCell"/>
</dbReference>
<evidence type="ECO:0000313" key="16">
    <source>
        <dbReference type="Proteomes" id="UP000053815"/>
    </source>
</evidence>
<keyword evidence="16" id="KW-1185">Reference proteome</keyword>
<dbReference type="Proteomes" id="UP000053815">
    <property type="component" value="Unassembled WGS sequence"/>
</dbReference>
<dbReference type="InterPro" id="IPR048720">
    <property type="entry name" value="PROPPIN"/>
</dbReference>
<dbReference type="GO" id="GO:0015031">
    <property type="term" value="P:protein transport"/>
    <property type="evidence" value="ECO:0007669"/>
    <property type="project" value="UniProtKB-KW"/>
</dbReference>
<keyword evidence="11" id="KW-0472">Membrane</keyword>
<dbReference type="EMBL" id="DF836319">
    <property type="protein sequence ID" value="GAN02889.1"/>
    <property type="molecule type" value="Genomic_DNA"/>
</dbReference>
<keyword evidence="6" id="KW-0853">WD repeat</keyword>
<organism evidence="15">
    <name type="scientific">Mucor ambiguus</name>
    <dbReference type="NCBI Taxonomy" id="91626"/>
    <lineage>
        <taxon>Eukaryota</taxon>
        <taxon>Fungi</taxon>
        <taxon>Fungi incertae sedis</taxon>
        <taxon>Mucoromycota</taxon>
        <taxon>Mucoromycotina</taxon>
        <taxon>Mucoromycetes</taxon>
        <taxon>Mucorales</taxon>
        <taxon>Mucorineae</taxon>
        <taxon>Mucoraceae</taxon>
        <taxon>Mucor</taxon>
    </lineage>
</organism>
<keyword evidence="7" id="KW-0677">Repeat</keyword>
<dbReference type="Gene3D" id="2.130.10.10">
    <property type="entry name" value="YVTN repeat-like/Quinoprotein amine dehydrogenase"/>
    <property type="match status" value="1"/>
</dbReference>
<dbReference type="OrthoDB" id="1667587at2759"/>
<evidence type="ECO:0000256" key="14">
    <source>
        <dbReference type="SAM" id="MobiDB-lite"/>
    </source>
</evidence>
<dbReference type="PANTHER" id="PTHR11227">
    <property type="entry name" value="WD-REPEAT PROTEIN INTERACTING WITH PHOSPHOINOSIDES WIPI -RELATED"/>
    <property type="match status" value="1"/>
</dbReference>
<protein>
    <recommendedName>
        <fullName evidence="13">Autophagy-related protein 18</fullName>
    </recommendedName>
</protein>
<dbReference type="AlphaFoldDB" id="A0A0C9M7E9"/>
<dbReference type="GO" id="GO:0010008">
    <property type="term" value="C:endosome membrane"/>
    <property type="evidence" value="ECO:0007669"/>
    <property type="project" value="UniProtKB-SubCell"/>
</dbReference>
<keyword evidence="10" id="KW-0072">Autophagy</keyword>
<keyword evidence="5" id="KW-0926">Vacuole</keyword>
<dbReference type="STRING" id="91626.A0A0C9M7E9"/>
<keyword evidence="9" id="KW-0653">Protein transport</keyword>
<dbReference type="FunFam" id="2.130.10.10:FF:000965">
    <property type="entry name" value="Autophagy-like protein 18 Atg18"/>
    <property type="match status" value="1"/>
</dbReference>
<gene>
    <name evidence="15" type="ORF">MAM1_0030d02338</name>
</gene>
<evidence type="ECO:0000313" key="15">
    <source>
        <dbReference type="EMBL" id="GAN02889.1"/>
    </source>
</evidence>
<reference evidence="15" key="1">
    <citation type="submission" date="2014-09" db="EMBL/GenBank/DDBJ databases">
        <title>Draft genome sequence of an oleaginous Mucoromycotina fungus Mucor ambiguus NBRC6742.</title>
        <authorList>
            <person name="Takeda I."/>
            <person name="Yamane N."/>
            <person name="Morita T."/>
            <person name="Tamano K."/>
            <person name="Machida M."/>
            <person name="Baker S."/>
            <person name="Koike H."/>
        </authorList>
    </citation>
    <scope>NUCLEOTIDE SEQUENCE</scope>
    <source>
        <strain evidence="15">NBRC 6742</strain>
    </source>
</reference>
<name>A0A0C9M7E9_9FUNG</name>
<dbReference type="SUPFAM" id="SSF50978">
    <property type="entry name" value="WD40 repeat-like"/>
    <property type="match status" value="1"/>
</dbReference>
<proteinExistence type="inferred from homology"/>
<evidence type="ECO:0000256" key="10">
    <source>
        <dbReference type="ARBA" id="ARBA00023006"/>
    </source>
</evidence>
<evidence type="ECO:0000256" key="11">
    <source>
        <dbReference type="ARBA" id="ARBA00023136"/>
    </source>
</evidence>
<evidence type="ECO:0000256" key="13">
    <source>
        <dbReference type="ARBA" id="ARBA00039247"/>
    </source>
</evidence>
<comment type="similarity">
    <text evidence="12">Belongs to the WD repeat PROPPIN family.</text>
</comment>
<dbReference type="SMART" id="SM00320">
    <property type="entry name" value="WD40"/>
    <property type="match status" value="2"/>
</dbReference>
<evidence type="ECO:0000256" key="6">
    <source>
        <dbReference type="ARBA" id="ARBA00022574"/>
    </source>
</evidence>
<dbReference type="InterPro" id="IPR036322">
    <property type="entry name" value="WD40_repeat_dom_sf"/>
</dbReference>
<feature type="region of interest" description="Disordered" evidence="14">
    <location>
        <begin position="279"/>
        <end position="312"/>
    </location>
</feature>
<feature type="compositionally biased region" description="Low complexity" evidence="14">
    <location>
        <begin position="290"/>
        <end position="299"/>
    </location>
</feature>
<evidence type="ECO:0000256" key="7">
    <source>
        <dbReference type="ARBA" id="ARBA00022737"/>
    </source>
</evidence>
<comment type="subcellular location">
    <subcellularLocation>
        <location evidence="2">Endosome membrane</location>
        <topology evidence="2">Peripheral membrane protein</topology>
    </subcellularLocation>
    <subcellularLocation>
        <location evidence="3">Preautophagosomal structure membrane</location>
        <topology evidence="3">Peripheral membrane protein</topology>
    </subcellularLocation>
    <subcellularLocation>
        <location evidence="1">Vacuole membrane</location>
        <topology evidence="1">Peripheral membrane protein</topology>
    </subcellularLocation>
</comment>
<evidence type="ECO:0000256" key="1">
    <source>
        <dbReference type="ARBA" id="ARBA00004148"/>
    </source>
</evidence>
<evidence type="ECO:0000256" key="4">
    <source>
        <dbReference type="ARBA" id="ARBA00022448"/>
    </source>
</evidence>
<evidence type="ECO:0000256" key="5">
    <source>
        <dbReference type="ARBA" id="ARBA00022554"/>
    </source>
</evidence>
<keyword evidence="4" id="KW-0813">Transport</keyword>
<evidence type="ECO:0000256" key="8">
    <source>
        <dbReference type="ARBA" id="ARBA00022753"/>
    </source>
</evidence>
<dbReference type="InterPro" id="IPR015943">
    <property type="entry name" value="WD40/YVTN_repeat-like_dom_sf"/>
</dbReference>
<evidence type="ECO:0000256" key="2">
    <source>
        <dbReference type="ARBA" id="ARBA00004481"/>
    </source>
</evidence>